<dbReference type="EMBL" id="QGTD01000018">
    <property type="protein sequence ID" value="PWU67186.1"/>
    <property type="molecule type" value="Genomic_DNA"/>
</dbReference>
<feature type="domain" description="HTH cro/C1-type" evidence="3">
    <location>
        <begin position="8"/>
        <end position="62"/>
    </location>
</feature>
<keyword evidence="1" id="KW-0238">DNA-binding</keyword>
<dbReference type="Pfam" id="PF01381">
    <property type="entry name" value="HTH_3"/>
    <property type="match status" value="1"/>
</dbReference>
<evidence type="ECO:0000259" key="3">
    <source>
        <dbReference type="PROSITE" id="PS50943"/>
    </source>
</evidence>
<dbReference type="PROSITE" id="PS50943">
    <property type="entry name" value="HTH_CROC1"/>
    <property type="match status" value="1"/>
</dbReference>
<keyword evidence="2" id="KW-0175">Coiled coil</keyword>
<keyword evidence="5" id="KW-1185">Reference proteome</keyword>
<dbReference type="OrthoDB" id="8115576at2"/>
<dbReference type="RefSeq" id="WP_109985285.1">
    <property type="nucleotide sequence ID" value="NZ_QGTD01000018.1"/>
</dbReference>
<reference evidence="4 5" key="1">
    <citation type="submission" date="2018-05" db="EMBL/GenBank/DDBJ databases">
        <title>Genomic analysis of Gracilibacillus dipsosauri DD1 reveals novel features of a salt-tolerant amylase.</title>
        <authorList>
            <person name="Deutch C.E."/>
            <person name="Yang S."/>
        </authorList>
    </citation>
    <scope>NUCLEOTIDE SEQUENCE [LARGE SCALE GENOMIC DNA]</scope>
    <source>
        <strain evidence="4 5">DD1</strain>
    </source>
</reference>
<feature type="coiled-coil region" evidence="2">
    <location>
        <begin position="1"/>
        <end position="28"/>
    </location>
</feature>
<proteinExistence type="predicted"/>
<accession>A0A317KV07</accession>
<evidence type="ECO:0000313" key="4">
    <source>
        <dbReference type="EMBL" id="PWU67186.1"/>
    </source>
</evidence>
<dbReference type="Proteomes" id="UP000245624">
    <property type="component" value="Unassembled WGS sequence"/>
</dbReference>
<dbReference type="Gene3D" id="1.10.260.40">
    <property type="entry name" value="lambda repressor-like DNA-binding domains"/>
    <property type="match status" value="1"/>
</dbReference>
<dbReference type="PANTHER" id="PTHR46558">
    <property type="entry name" value="TRACRIPTIONAL REGULATORY PROTEIN-RELATED-RELATED"/>
    <property type="match status" value="1"/>
</dbReference>
<organism evidence="4 5">
    <name type="scientific">Gracilibacillus dipsosauri</name>
    <dbReference type="NCBI Taxonomy" id="178340"/>
    <lineage>
        <taxon>Bacteria</taxon>
        <taxon>Bacillati</taxon>
        <taxon>Bacillota</taxon>
        <taxon>Bacilli</taxon>
        <taxon>Bacillales</taxon>
        <taxon>Bacillaceae</taxon>
        <taxon>Gracilibacillus</taxon>
    </lineage>
</organism>
<evidence type="ECO:0000256" key="2">
    <source>
        <dbReference type="SAM" id="Coils"/>
    </source>
</evidence>
<comment type="caution">
    <text evidence="4">The sequence shown here is derived from an EMBL/GenBank/DDBJ whole genome shotgun (WGS) entry which is preliminary data.</text>
</comment>
<name>A0A317KV07_9BACI</name>
<dbReference type="CDD" id="cd00093">
    <property type="entry name" value="HTH_XRE"/>
    <property type="match status" value="1"/>
</dbReference>
<dbReference type="AlphaFoldDB" id="A0A317KV07"/>
<sequence length="130" mass="15400">MLVFQERLKELREQNNIKQEEMAKKLNISTSAYGYYEQGRNEPSLETIQAIAETFHVSTDYLLGLKDNKRSNIQSISDLQLTYEELDTVYLMKQIGLLKELSRASEADLQRMQRLWKFLQNEMQMEKSRD</sequence>
<dbReference type="InterPro" id="IPR001387">
    <property type="entry name" value="Cro/C1-type_HTH"/>
</dbReference>
<protein>
    <submittedName>
        <fullName evidence="4">Transcriptional regulator</fullName>
    </submittedName>
</protein>
<gene>
    <name evidence="4" type="ORF">DLJ74_16565</name>
</gene>
<dbReference type="SMART" id="SM00530">
    <property type="entry name" value="HTH_XRE"/>
    <property type="match status" value="1"/>
</dbReference>
<dbReference type="PANTHER" id="PTHR46558:SF11">
    <property type="entry name" value="HTH-TYPE TRANSCRIPTIONAL REGULATOR XRE"/>
    <property type="match status" value="1"/>
</dbReference>
<dbReference type="GO" id="GO:0003677">
    <property type="term" value="F:DNA binding"/>
    <property type="evidence" value="ECO:0007669"/>
    <property type="project" value="UniProtKB-KW"/>
</dbReference>
<evidence type="ECO:0000313" key="5">
    <source>
        <dbReference type="Proteomes" id="UP000245624"/>
    </source>
</evidence>
<dbReference type="SUPFAM" id="SSF47413">
    <property type="entry name" value="lambda repressor-like DNA-binding domains"/>
    <property type="match status" value="1"/>
</dbReference>
<evidence type="ECO:0000256" key="1">
    <source>
        <dbReference type="ARBA" id="ARBA00023125"/>
    </source>
</evidence>
<dbReference type="InterPro" id="IPR010982">
    <property type="entry name" value="Lambda_DNA-bd_dom_sf"/>
</dbReference>